<keyword evidence="6" id="KW-1133">Transmembrane helix</keyword>
<dbReference type="Proteomes" id="UP000006038">
    <property type="component" value="Unassembled WGS sequence"/>
</dbReference>
<reference evidence="12" key="1">
    <citation type="submission" date="2013-04" db="UniProtKB">
        <authorList>
            <consortium name="EnsemblPlants"/>
        </authorList>
    </citation>
    <scope>IDENTIFICATION</scope>
</reference>
<evidence type="ECO:0000256" key="7">
    <source>
        <dbReference type="ARBA" id="ARBA00023002"/>
    </source>
</evidence>
<dbReference type="STRING" id="4533.J3LAW5"/>
<dbReference type="PROSITE" id="PS00086">
    <property type="entry name" value="CYTOCHROME_P450"/>
    <property type="match status" value="1"/>
</dbReference>
<sequence>MDELLYQALLLSALAVAVLQIVKVALVGARRQEVAREVLRTHDANFATRPRLLAGEVVLYGCSDILFSPSGEYWRKLRQLCAAEVLGQKRVLSFRPIREQEMASRVERIRAAGPQVPVDVSALFYDMAISIVSCASFGKKQRNADEYLAAIKTGVSLASGFRIPDLFPTWRAALASVTGMRRALEDVHRTVDSTLEEVIEERKGVRSGMGDNEENLVDVLISLHEKGGHLDRNSIKAVIFDMFTAGTGTLASALNWGMSELMRNPRVMSKLQCEIRQAFHGKAAIGEDDIQVSNLPYLRLFIKETLRLHPPVPLLVPRESIDMCVVNGYTIPARSRVVVNVWAIGRDLKYWDDPEEFKPERFESSKVDFVGSSYEYLPFGAGRRMCPGITYGLPVLEMAFVQLMYHFDWSLPKGVTQVDMEEEPGLGARRMTPLLLCATPFIVPIL</sequence>
<keyword evidence="6" id="KW-0472">Membrane</keyword>
<dbReference type="PANTHER" id="PTHR47954:SF1">
    <property type="entry name" value="OS02G0217300 PROTEIN"/>
    <property type="match status" value="1"/>
</dbReference>
<evidence type="ECO:0000256" key="9">
    <source>
        <dbReference type="ARBA" id="ARBA00023033"/>
    </source>
</evidence>
<evidence type="ECO:0000313" key="12">
    <source>
        <dbReference type="EnsemblPlants" id="OB02G17820.1"/>
    </source>
</evidence>
<accession>J3LAW5</accession>
<dbReference type="GO" id="GO:0005506">
    <property type="term" value="F:iron ion binding"/>
    <property type="evidence" value="ECO:0007669"/>
    <property type="project" value="InterPro"/>
</dbReference>
<keyword evidence="7 11" id="KW-0560">Oxidoreductase</keyword>
<feature type="binding site" description="axial binding residue" evidence="10">
    <location>
        <position position="386"/>
    </location>
    <ligand>
        <name>heme</name>
        <dbReference type="ChEBI" id="CHEBI:30413"/>
    </ligand>
    <ligandPart>
        <name>Fe</name>
        <dbReference type="ChEBI" id="CHEBI:18248"/>
    </ligandPart>
</feature>
<evidence type="ECO:0000256" key="3">
    <source>
        <dbReference type="ARBA" id="ARBA00022617"/>
    </source>
</evidence>
<keyword evidence="13" id="KW-1185">Reference proteome</keyword>
<evidence type="ECO:0008006" key="14">
    <source>
        <dbReference type="Google" id="ProtNLM"/>
    </source>
</evidence>
<dbReference type="SUPFAM" id="SSF48264">
    <property type="entry name" value="Cytochrome P450"/>
    <property type="match status" value="1"/>
</dbReference>
<keyword evidence="5 10" id="KW-0479">Metal-binding</keyword>
<comment type="cofactor">
    <cofactor evidence="1 10">
        <name>heme</name>
        <dbReference type="ChEBI" id="CHEBI:30413"/>
    </cofactor>
</comment>
<keyword evidence="4" id="KW-0812">Transmembrane</keyword>
<dbReference type="InterPro" id="IPR001128">
    <property type="entry name" value="Cyt_P450"/>
</dbReference>
<protein>
    <recommendedName>
        <fullName evidence="14">Cytochrome P450</fullName>
    </recommendedName>
</protein>
<keyword evidence="9 11" id="KW-0503">Monooxygenase</keyword>
<evidence type="ECO:0000256" key="1">
    <source>
        <dbReference type="ARBA" id="ARBA00001971"/>
    </source>
</evidence>
<dbReference type="GO" id="GO:0016705">
    <property type="term" value="F:oxidoreductase activity, acting on paired donors, with incorporation or reduction of molecular oxygen"/>
    <property type="evidence" value="ECO:0007669"/>
    <property type="project" value="InterPro"/>
</dbReference>
<dbReference type="InterPro" id="IPR036396">
    <property type="entry name" value="Cyt_P450_sf"/>
</dbReference>
<dbReference type="InterPro" id="IPR002401">
    <property type="entry name" value="Cyt_P450_E_grp-I"/>
</dbReference>
<dbReference type="PANTHER" id="PTHR47954">
    <property type="entry name" value="OS09G0275400 PROTEIN-RELATED"/>
    <property type="match status" value="1"/>
</dbReference>
<dbReference type="FunFam" id="1.10.630.10:FF:000126">
    <property type="entry name" value="Predicted protein"/>
    <property type="match status" value="1"/>
</dbReference>
<evidence type="ECO:0000313" key="13">
    <source>
        <dbReference type="Proteomes" id="UP000006038"/>
    </source>
</evidence>
<evidence type="ECO:0000256" key="5">
    <source>
        <dbReference type="ARBA" id="ARBA00022723"/>
    </source>
</evidence>
<dbReference type="CDD" id="cd11072">
    <property type="entry name" value="CYP71-like"/>
    <property type="match status" value="1"/>
</dbReference>
<comment type="similarity">
    <text evidence="2 11">Belongs to the cytochrome P450 family.</text>
</comment>
<dbReference type="HOGENOM" id="CLU_001570_4_1_1"/>
<keyword evidence="3 10" id="KW-0349">Heme</keyword>
<dbReference type="OMA" id="LYGWADI"/>
<evidence type="ECO:0000256" key="8">
    <source>
        <dbReference type="ARBA" id="ARBA00023004"/>
    </source>
</evidence>
<keyword evidence="8 10" id="KW-0408">Iron</keyword>
<dbReference type="GO" id="GO:0004497">
    <property type="term" value="F:monooxygenase activity"/>
    <property type="evidence" value="ECO:0007669"/>
    <property type="project" value="UniProtKB-KW"/>
</dbReference>
<dbReference type="GO" id="GO:0020037">
    <property type="term" value="F:heme binding"/>
    <property type="evidence" value="ECO:0007669"/>
    <property type="project" value="InterPro"/>
</dbReference>
<dbReference type="Gene3D" id="1.10.630.10">
    <property type="entry name" value="Cytochrome P450"/>
    <property type="match status" value="1"/>
</dbReference>
<dbReference type="Gramene" id="OB02G17820.1">
    <property type="protein sequence ID" value="OB02G17820.1"/>
    <property type="gene ID" value="OB02G17820"/>
</dbReference>
<evidence type="ECO:0000256" key="2">
    <source>
        <dbReference type="ARBA" id="ARBA00010617"/>
    </source>
</evidence>
<proteinExistence type="inferred from homology"/>
<name>J3LAW5_ORYBR</name>
<dbReference type="Pfam" id="PF00067">
    <property type="entry name" value="p450"/>
    <property type="match status" value="1"/>
</dbReference>
<evidence type="ECO:0000256" key="4">
    <source>
        <dbReference type="ARBA" id="ARBA00022692"/>
    </source>
</evidence>
<organism evidence="12">
    <name type="scientific">Oryza brachyantha</name>
    <name type="common">malo sina</name>
    <dbReference type="NCBI Taxonomy" id="4533"/>
    <lineage>
        <taxon>Eukaryota</taxon>
        <taxon>Viridiplantae</taxon>
        <taxon>Streptophyta</taxon>
        <taxon>Embryophyta</taxon>
        <taxon>Tracheophyta</taxon>
        <taxon>Spermatophyta</taxon>
        <taxon>Magnoliopsida</taxon>
        <taxon>Liliopsida</taxon>
        <taxon>Poales</taxon>
        <taxon>Poaceae</taxon>
        <taxon>BOP clade</taxon>
        <taxon>Oryzoideae</taxon>
        <taxon>Oryzeae</taxon>
        <taxon>Oryzinae</taxon>
        <taxon>Oryza</taxon>
    </lineage>
</organism>
<evidence type="ECO:0000256" key="10">
    <source>
        <dbReference type="PIRSR" id="PIRSR602401-1"/>
    </source>
</evidence>
<dbReference type="PRINTS" id="PR00463">
    <property type="entry name" value="EP450I"/>
</dbReference>
<dbReference type="PRINTS" id="PR00385">
    <property type="entry name" value="P450"/>
</dbReference>
<evidence type="ECO:0000256" key="6">
    <source>
        <dbReference type="ARBA" id="ARBA00022989"/>
    </source>
</evidence>
<evidence type="ECO:0000256" key="11">
    <source>
        <dbReference type="RuleBase" id="RU000461"/>
    </source>
</evidence>
<dbReference type="EnsemblPlants" id="OB02G17820.1">
    <property type="protein sequence ID" value="OB02G17820.1"/>
    <property type="gene ID" value="OB02G17820"/>
</dbReference>
<dbReference type="InterPro" id="IPR017972">
    <property type="entry name" value="Cyt_P450_CS"/>
</dbReference>
<dbReference type="AlphaFoldDB" id="J3LAW5"/>
<dbReference type="eggNOG" id="KOG0156">
    <property type="taxonomic scope" value="Eukaryota"/>
</dbReference>